<evidence type="ECO:0000313" key="1">
    <source>
        <dbReference type="EMBL" id="MBD3918385.1"/>
    </source>
</evidence>
<protein>
    <submittedName>
        <fullName evidence="1">VOC family protein</fullName>
    </submittedName>
</protein>
<dbReference type="InterPro" id="IPR029068">
    <property type="entry name" value="Glyas_Bleomycin-R_OHBP_Dase"/>
</dbReference>
<dbReference type="EMBL" id="JACXZA010000001">
    <property type="protein sequence ID" value="MBD3918385.1"/>
    <property type="molecule type" value="Genomic_DNA"/>
</dbReference>
<proteinExistence type="predicted"/>
<gene>
    <name evidence="1" type="ORF">H8B09_06425</name>
</gene>
<keyword evidence="2" id="KW-1185">Reference proteome</keyword>
<organism evidence="1 2">
    <name type="scientific">Paenibacillus terricola</name>
    <dbReference type="NCBI Taxonomy" id="2763503"/>
    <lineage>
        <taxon>Bacteria</taxon>
        <taxon>Bacillati</taxon>
        <taxon>Bacillota</taxon>
        <taxon>Bacilli</taxon>
        <taxon>Bacillales</taxon>
        <taxon>Paenibacillaceae</taxon>
        <taxon>Paenibacillus</taxon>
    </lineage>
</organism>
<reference evidence="1 2" key="1">
    <citation type="submission" date="2020-09" db="EMBL/GenBank/DDBJ databases">
        <title>Paenibacillus sp. strain PR3 16S rRNA gene Genome sequencing and assembly.</title>
        <authorList>
            <person name="Kim J."/>
        </authorList>
    </citation>
    <scope>NUCLEOTIDE SEQUENCE [LARGE SCALE GENOMIC DNA]</scope>
    <source>
        <strain evidence="1 2">PR3</strain>
    </source>
</reference>
<dbReference type="SUPFAM" id="SSF54593">
    <property type="entry name" value="Glyoxalase/Bleomycin resistance protein/Dihydroxybiphenyl dioxygenase"/>
    <property type="match status" value="1"/>
</dbReference>
<dbReference type="CDD" id="cd06587">
    <property type="entry name" value="VOC"/>
    <property type="match status" value="1"/>
</dbReference>
<dbReference type="RefSeq" id="WP_191202580.1">
    <property type="nucleotide sequence ID" value="NZ_JACXZA010000001.1"/>
</dbReference>
<dbReference type="Proteomes" id="UP000609346">
    <property type="component" value="Unassembled WGS sequence"/>
</dbReference>
<sequence>MMEQSLEQDVKMKINTGPTLLLVSNLINSRRYYEEVLGCQHDDCGHTTREGLFLLMYEADNDRDVKPISNIAGGPPWDILVYTNSQEELYEEFKAKGAVFASELNISESGWKEFIVQDLDGYKIGFGS</sequence>
<comment type="caution">
    <text evidence="1">The sequence shown here is derived from an EMBL/GenBank/DDBJ whole genome shotgun (WGS) entry which is preliminary data.</text>
</comment>
<dbReference type="Gene3D" id="3.10.180.10">
    <property type="entry name" value="2,3-Dihydroxybiphenyl 1,2-Dioxygenase, domain 1"/>
    <property type="match status" value="1"/>
</dbReference>
<evidence type="ECO:0000313" key="2">
    <source>
        <dbReference type="Proteomes" id="UP000609346"/>
    </source>
</evidence>
<name>A0ABR8MRY3_9BACL</name>
<accession>A0ABR8MRY3</accession>